<dbReference type="OrthoDB" id="3399255at2"/>
<keyword evidence="3" id="KW-1185">Reference proteome</keyword>
<organism evidence="2 3">
    <name type="scientific">Micromonospora viridifaciens</name>
    <dbReference type="NCBI Taxonomy" id="1881"/>
    <lineage>
        <taxon>Bacteria</taxon>
        <taxon>Bacillati</taxon>
        <taxon>Actinomycetota</taxon>
        <taxon>Actinomycetes</taxon>
        <taxon>Micromonosporales</taxon>
        <taxon>Micromonosporaceae</taxon>
        <taxon>Micromonospora</taxon>
    </lineage>
</organism>
<evidence type="ECO:0000256" key="1">
    <source>
        <dbReference type="SAM" id="MobiDB-lite"/>
    </source>
</evidence>
<name>A0A1C4YUR4_MICVI</name>
<protein>
    <submittedName>
        <fullName evidence="2">Uncharacterized protein</fullName>
    </submittedName>
</protein>
<sequence>MSILPTDRRIANYQQQSGRPRLTARQRRRVDHKQAKLQRVTGQRPPARPQGGAPS</sequence>
<feature type="compositionally biased region" description="Basic residues" evidence="1">
    <location>
        <begin position="22"/>
        <end position="31"/>
    </location>
</feature>
<proteinExistence type="predicted"/>
<feature type="compositionally biased region" description="Basic and acidic residues" evidence="1">
    <location>
        <begin position="1"/>
        <end position="10"/>
    </location>
</feature>
<dbReference type="EMBL" id="LT607411">
    <property type="protein sequence ID" value="SCF24377.1"/>
    <property type="molecule type" value="Genomic_DNA"/>
</dbReference>
<reference evidence="3" key="1">
    <citation type="submission" date="2016-06" db="EMBL/GenBank/DDBJ databases">
        <authorList>
            <person name="Varghese N."/>
            <person name="Submissions Spin"/>
        </authorList>
    </citation>
    <scope>NUCLEOTIDE SEQUENCE [LARGE SCALE GENOMIC DNA]</scope>
    <source>
        <strain evidence="3">DSM 43909</strain>
    </source>
</reference>
<dbReference type="Proteomes" id="UP000198242">
    <property type="component" value="Chromosome I"/>
</dbReference>
<accession>A0A1C4YUR4</accession>
<dbReference type="AlphaFoldDB" id="A0A1C4YUR4"/>
<gene>
    <name evidence="2" type="ORF">GA0074695_4705</name>
</gene>
<evidence type="ECO:0000313" key="3">
    <source>
        <dbReference type="Proteomes" id="UP000198242"/>
    </source>
</evidence>
<evidence type="ECO:0000313" key="2">
    <source>
        <dbReference type="EMBL" id="SCF24377.1"/>
    </source>
</evidence>
<feature type="region of interest" description="Disordered" evidence="1">
    <location>
        <begin position="1"/>
        <end position="55"/>
    </location>
</feature>
<dbReference type="RefSeq" id="WP_157744607.1">
    <property type="nucleotide sequence ID" value="NZ_LT607411.1"/>
</dbReference>